<feature type="domain" description="HTH tetR-type" evidence="3">
    <location>
        <begin position="7"/>
        <end position="66"/>
    </location>
</feature>
<dbReference type="EMBL" id="CP025742">
    <property type="protein sequence ID" value="AYA49082.1"/>
    <property type="molecule type" value="Genomic_DNA"/>
</dbReference>
<dbReference type="Proteomes" id="UP000262427">
    <property type="component" value="Chromosome MP"/>
</dbReference>
<reference evidence="5" key="1">
    <citation type="submission" date="2015-10" db="EMBL/GenBank/DDBJ databases">
        <authorList>
            <person name="Gilbert D.G."/>
        </authorList>
    </citation>
    <scope>NUCLEOTIDE SEQUENCE</scope>
    <source>
        <strain evidence="5">Phyl III-seqv23</strain>
    </source>
</reference>
<dbReference type="SUPFAM" id="SSF48498">
    <property type="entry name" value="Tetracyclin repressor-like, C-terminal domain"/>
    <property type="match status" value="1"/>
</dbReference>
<dbReference type="EMBL" id="LN899824">
    <property type="protein sequence ID" value="CUV32122.1"/>
    <property type="molecule type" value="Genomic_DNA"/>
</dbReference>
<dbReference type="AlphaFoldDB" id="A0A0S4U661"/>
<dbReference type="InterPro" id="IPR050109">
    <property type="entry name" value="HTH-type_TetR-like_transc_reg"/>
</dbReference>
<dbReference type="GO" id="GO:0003677">
    <property type="term" value="F:DNA binding"/>
    <property type="evidence" value="ECO:0007669"/>
    <property type="project" value="UniProtKB-UniRule"/>
</dbReference>
<evidence type="ECO:0000256" key="2">
    <source>
        <dbReference type="PROSITE-ProRule" id="PRU00335"/>
    </source>
</evidence>
<feature type="DNA-binding region" description="H-T-H motif" evidence="2">
    <location>
        <begin position="29"/>
        <end position="48"/>
    </location>
</feature>
<evidence type="ECO:0000313" key="4">
    <source>
        <dbReference type="EMBL" id="AYA49082.1"/>
    </source>
</evidence>
<dbReference type="PRINTS" id="PR00455">
    <property type="entry name" value="HTHTETR"/>
</dbReference>
<dbReference type="Pfam" id="PF00440">
    <property type="entry name" value="TetR_N"/>
    <property type="match status" value="1"/>
</dbReference>
<dbReference type="InterPro" id="IPR009057">
    <property type="entry name" value="Homeodomain-like_sf"/>
</dbReference>
<evidence type="ECO:0000313" key="5">
    <source>
        <dbReference type="EMBL" id="CUV17185.1"/>
    </source>
</evidence>
<organism evidence="5">
    <name type="scientific">Ralstonia solanacearum</name>
    <name type="common">Pseudomonas solanacearum</name>
    <dbReference type="NCBI Taxonomy" id="305"/>
    <lineage>
        <taxon>Bacteria</taxon>
        <taxon>Pseudomonadati</taxon>
        <taxon>Pseudomonadota</taxon>
        <taxon>Betaproteobacteria</taxon>
        <taxon>Burkholderiales</taxon>
        <taxon>Burkholderiaceae</taxon>
        <taxon>Ralstonia</taxon>
        <taxon>Ralstonia solanacearum species complex</taxon>
    </lineage>
</organism>
<dbReference type="SUPFAM" id="SSF46689">
    <property type="entry name" value="Homeodomain-like"/>
    <property type="match status" value="1"/>
</dbReference>
<dbReference type="InterPro" id="IPR001647">
    <property type="entry name" value="HTH_TetR"/>
</dbReference>
<reference evidence="4" key="2">
    <citation type="submission" date="2018-01" db="EMBL/GenBank/DDBJ databases">
        <title>Ralstonia pseudosolanacearum P824 infects blueberry.</title>
        <authorList>
            <person name="Bocsanczy A.M."/>
            <person name="Norman D.J."/>
        </authorList>
    </citation>
    <scope>NUCLEOTIDE SEQUENCE</scope>
    <source>
        <strain evidence="4">P824</strain>
    </source>
</reference>
<evidence type="ECO:0000256" key="1">
    <source>
        <dbReference type="ARBA" id="ARBA00023125"/>
    </source>
</evidence>
<gene>
    <name evidence="5" type="ORF">PSS4_v1_270015</name>
    <name evidence="4" type="ORF">RSP824_22085</name>
    <name evidence="6" type="ORF">RUN1985_v1_1730003</name>
</gene>
<dbReference type="PANTHER" id="PTHR30055:SF222">
    <property type="entry name" value="REGULATORY PROTEIN"/>
    <property type="match status" value="1"/>
</dbReference>
<dbReference type="InterPro" id="IPR036271">
    <property type="entry name" value="Tet_transcr_reg_TetR-rel_C_sf"/>
</dbReference>
<evidence type="ECO:0000259" key="3">
    <source>
        <dbReference type="PROSITE" id="PS50977"/>
    </source>
</evidence>
<proteinExistence type="predicted"/>
<dbReference type="Gene3D" id="1.10.357.10">
    <property type="entry name" value="Tetracycline Repressor, domain 2"/>
    <property type="match status" value="1"/>
</dbReference>
<accession>A0A0S4U661</accession>
<dbReference type="EMBL" id="LN899821">
    <property type="protein sequence ID" value="CUV17185.1"/>
    <property type="molecule type" value="Genomic_DNA"/>
</dbReference>
<dbReference type="PANTHER" id="PTHR30055">
    <property type="entry name" value="HTH-TYPE TRANSCRIPTIONAL REGULATOR RUTR"/>
    <property type="match status" value="1"/>
</dbReference>
<name>A0A0S4U661_RALSL</name>
<dbReference type="PROSITE" id="PS50977">
    <property type="entry name" value="HTH_TETR_2"/>
    <property type="match status" value="1"/>
</dbReference>
<evidence type="ECO:0000313" key="6">
    <source>
        <dbReference type="EMBL" id="CUV32122.1"/>
    </source>
</evidence>
<sequence length="189" mass="20790">MARPRSEDKRQTILRAATQLFAEEGLNAPTARIAKAAGVAEGTIFTYFANKDVLMNQLYLELKSQLRLALVPPPESAALREQVWLAWRTYVNWGIAHPEEHQVLAKLALSPKITETTQAEGSRAFCDVSCLLERAMAEGALRNQSPEFVGAMMGAMGDVTMVFIRNNPTSLEATCQDGFTAFWNAITGV</sequence>
<protein>
    <submittedName>
        <fullName evidence="4">TetR/AcrR family transcriptional regulator</fullName>
    </submittedName>
    <submittedName>
        <fullName evidence="5">Transcriptional regulator, TetR family (Modular protein)</fullName>
    </submittedName>
</protein>
<evidence type="ECO:0000313" key="7">
    <source>
        <dbReference type="Proteomes" id="UP000262427"/>
    </source>
</evidence>
<keyword evidence="1 2" id="KW-0238">DNA-binding</keyword>
<reference evidence="7" key="3">
    <citation type="submission" date="2018-01" db="EMBL/GenBank/DDBJ databases">
        <title>Raltonia solanacearum P824 infects blueberry.</title>
        <authorList>
            <person name="Bocsanczy A.M."/>
            <person name="Norman D.J."/>
        </authorList>
    </citation>
    <scope>NUCLEOTIDE SEQUENCE [LARGE SCALE GENOMIC DNA]</scope>
    <source>
        <strain evidence="7">P824</strain>
    </source>
</reference>